<feature type="region of interest" description="Disordered" evidence="6">
    <location>
        <begin position="51"/>
        <end position="77"/>
    </location>
</feature>
<accession>A0ABR4CAB1</accession>
<dbReference type="SUPFAM" id="SSF57667">
    <property type="entry name" value="beta-beta-alpha zinc fingers"/>
    <property type="match status" value="1"/>
</dbReference>
<feature type="compositionally biased region" description="Basic and acidic residues" evidence="6">
    <location>
        <begin position="51"/>
        <end position="60"/>
    </location>
</feature>
<feature type="domain" description="C2H2-type" evidence="7">
    <location>
        <begin position="116"/>
        <end position="145"/>
    </location>
</feature>
<keyword evidence="3 5" id="KW-0863">Zinc-finger</keyword>
<evidence type="ECO:0000256" key="3">
    <source>
        <dbReference type="ARBA" id="ARBA00022771"/>
    </source>
</evidence>
<keyword evidence="2" id="KW-0677">Repeat</keyword>
<sequence length="241" mass="27858">MSYNPGNYEQSSWPEYATQRYPPQETFHLCHICGPTSYNYNSRKTLTEHIRSRHRGESTKKPAFNQDTAPTFKPRSEDSFECSLCDLGSPTFSTKTDLKEHKRREHEKQPYVPKRATCEPCDKSFSSKQALLKHQRDNVCSRNRRNRNTLDPNPSEFDSDPERYQSYLSRSYSSFQPSGSSQRADSEPERHQSYASQSYDGYEPSGSSQGVDQDIHLSDLTDEQFAGYLQSYSAQADDWNR</sequence>
<feature type="compositionally biased region" description="Low complexity" evidence="6">
    <location>
        <begin position="164"/>
        <end position="181"/>
    </location>
</feature>
<evidence type="ECO:0000256" key="5">
    <source>
        <dbReference type="PROSITE-ProRule" id="PRU00042"/>
    </source>
</evidence>
<name>A0ABR4CAB1_9HELO</name>
<evidence type="ECO:0000313" key="9">
    <source>
        <dbReference type="Proteomes" id="UP001595075"/>
    </source>
</evidence>
<feature type="region of interest" description="Disordered" evidence="6">
    <location>
        <begin position="129"/>
        <end position="218"/>
    </location>
</feature>
<dbReference type="Gene3D" id="3.30.160.60">
    <property type="entry name" value="Classic Zinc Finger"/>
    <property type="match status" value="1"/>
</dbReference>
<dbReference type="Proteomes" id="UP001595075">
    <property type="component" value="Unassembled WGS sequence"/>
</dbReference>
<reference evidence="8 9" key="1">
    <citation type="journal article" date="2024" name="Commun. Biol.">
        <title>Comparative genomic analysis of thermophilic fungi reveals convergent evolutionary adaptations and gene losses.</title>
        <authorList>
            <person name="Steindorff A.S."/>
            <person name="Aguilar-Pontes M.V."/>
            <person name="Robinson A.J."/>
            <person name="Andreopoulos B."/>
            <person name="LaButti K."/>
            <person name="Kuo A."/>
            <person name="Mondo S."/>
            <person name="Riley R."/>
            <person name="Otillar R."/>
            <person name="Haridas S."/>
            <person name="Lipzen A."/>
            <person name="Grimwood J."/>
            <person name="Schmutz J."/>
            <person name="Clum A."/>
            <person name="Reid I.D."/>
            <person name="Moisan M.C."/>
            <person name="Butler G."/>
            <person name="Nguyen T.T.M."/>
            <person name="Dewar K."/>
            <person name="Conant G."/>
            <person name="Drula E."/>
            <person name="Henrissat B."/>
            <person name="Hansel C."/>
            <person name="Singer S."/>
            <person name="Hutchinson M.I."/>
            <person name="de Vries R.P."/>
            <person name="Natvig D.O."/>
            <person name="Powell A.J."/>
            <person name="Tsang A."/>
            <person name="Grigoriev I.V."/>
        </authorList>
    </citation>
    <scope>NUCLEOTIDE SEQUENCE [LARGE SCALE GENOMIC DNA]</scope>
    <source>
        <strain evidence="8 9">CBS 494.80</strain>
    </source>
</reference>
<comment type="caution">
    <text evidence="8">The sequence shown here is derived from an EMBL/GenBank/DDBJ whole genome shotgun (WGS) entry which is preliminary data.</text>
</comment>
<protein>
    <recommendedName>
        <fullName evidence="7">C2H2-type domain-containing protein</fullName>
    </recommendedName>
</protein>
<feature type="compositionally biased region" description="Polar residues" evidence="6">
    <location>
        <begin position="193"/>
        <end position="211"/>
    </location>
</feature>
<dbReference type="PANTHER" id="PTHR24409:SF295">
    <property type="entry name" value="AZ2-RELATED"/>
    <property type="match status" value="1"/>
</dbReference>
<evidence type="ECO:0000256" key="4">
    <source>
        <dbReference type="ARBA" id="ARBA00022833"/>
    </source>
</evidence>
<dbReference type="PROSITE" id="PS50157">
    <property type="entry name" value="ZINC_FINGER_C2H2_2"/>
    <property type="match status" value="1"/>
</dbReference>
<keyword evidence="9" id="KW-1185">Reference proteome</keyword>
<organism evidence="8 9">
    <name type="scientific">Oculimacula yallundae</name>
    <dbReference type="NCBI Taxonomy" id="86028"/>
    <lineage>
        <taxon>Eukaryota</taxon>
        <taxon>Fungi</taxon>
        <taxon>Dikarya</taxon>
        <taxon>Ascomycota</taxon>
        <taxon>Pezizomycotina</taxon>
        <taxon>Leotiomycetes</taxon>
        <taxon>Helotiales</taxon>
        <taxon>Ploettnerulaceae</taxon>
        <taxon>Oculimacula</taxon>
    </lineage>
</organism>
<gene>
    <name evidence="8" type="ORF">VTL71DRAFT_2683</name>
</gene>
<dbReference type="InterPro" id="IPR013087">
    <property type="entry name" value="Znf_C2H2_type"/>
</dbReference>
<dbReference type="Pfam" id="PF00096">
    <property type="entry name" value="zf-C2H2"/>
    <property type="match status" value="1"/>
</dbReference>
<dbReference type="EMBL" id="JAZHXI010000011">
    <property type="protein sequence ID" value="KAL2066612.1"/>
    <property type="molecule type" value="Genomic_DNA"/>
</dbReference>
<evidence type="ECO:0000256" key="1">
    <source>
        <dbReference type="ARBA" id="ARBA00022723"/>
    </source>
</evidence>
<keyword evidence="4" id="KW-0862">Zinc</keyword>
<evidence type="ECO:0000313" key="8">
    <source>
        <dbReference type="EMBL" id="KAL2066612.1"/>
    </source>
</evidence>
<dbReference type="PANTHER" id="PTHR24409">
    <property type="entry name" value="ZINC FINGER PROTEIN 142"/>
    <property type="match status" value="1"/>
</dbReference>
<evidence type="ECO:0000256" key="6">
    <source>
        <dbReference type="SAM" id="MobiDB-lite"/>
    </source>
</evidence>
<evidence type="ECO:0000256" key="2">
    <source>
        <dbReference type="ARBA" id="ARBA00022737"/>
    </source>
</evidence>
<proteinExistence type="predicted"/>
<dbReference type="SMART" id="SM00355">
    <property type="entry name" value="ZnF_C2H2"/>
    <property type="match status" value="3"/>
</dbReference>
<dbReference type="InterPro" id="IPR036236">
    <property type="entry name" value="Znf_C2H2_sf"/>
</dbReference>
<evidence type="ECO:0000259" key="7">
    <source>
        <dbReference type="PROSITE" id="PS50157"/>
    </source>
</evidence>
<keyword evidence="1" id="KW-0479">Metal-binding</keyword>